<evidence type="ECO:0000313" key="1">
    <source>
        <dbReference type="EMBL" id="CCC47689.1"/>
    </source>
</evidence>
<dbReference type="VEuPathDB" id="TriTrypDB:TvY486_0403560"/>
<dbReference type="EMBL" id="HE573020">
    <property type="protein sequence ID" value="CCC47689.1"/>
    <property type="molecule type" value="Genomic_DNA"/>
</dbReference>
<name>G0TUQ4_TRYVY</name>
<reference evidence="1" key="1">
    <citation type="journal article" date="2012" name="Proc. Natl. Acad. Sci. U.S.A.">
        <title>Antigenic diversity is generated by distinct evolutionary mechanisms in African trypanosome species.</title>
        <authorList>
            <person name="Jackson A.P."/>
            <person name="Berry A."/>
            <person name="Aslett M."/>
            <person name="Allison H.C."/>
            <person name="Burton P."/>
            <person name="Vavrova-Anderson J."/>
            <person name="Brown R."/>
            <person name="Browne H."/>
            <person name="Corton N."/>
            <person name="Hauser H."/>
            <person name="Gamble J."/>
            <person name="Gilderthorp R."/>
            <person name="Marcello L."/>
            <person name="McQuillan J."/>
            <person name="Otto T.D."/>
            <person name="Quail M.A."/>
            <person name="Sanders M.J."/>
            <person name="van Tonder A."/>
            <person name="Ginger M.L."/>
            <person name="Field M.C."/>
            <person name="Barry J.D."/>
            <person name="Hertz-Fowler C."/>
            <person name="Berriman M."/>
        </authorList>
    </citation>
    <scope>NUCLEOTIDE SEQUENCE</scope>
    <source>
        <strain evidence="1">Y486</strain>
    </source>
</reference>
<dbReference type="OMA" id="LVRHTWR"/>
<gene>
    <name evidence="1" type="ORF">TVY486_0403560</name>
</gene>
<organism evidence="1">
    <name type="scientific">Trypanosoma vivax (strain Y486)</name>
    <dbReference type="NCBI Taxonomy" id="1055687"/>
    <lineage>
        <taxon>Eukaryota</taxon>
        <taxon>Discoba</taxon>
        <taxon>Euglenozoa</taxon>
        <taxon>Kinetoplastea</taxon>
        <taxon>Metakinetoplastina</taxon>
        <taxon>Trypanosomatida</taxon>
        <taxon>Trypanosomatidae</taxon>
        <taxon>Trypanosoma</taxon>
        <taxon>Duttonella</taxon>
    </lineage>
</organism>
<protein>
    <submittedName>
        <fullName evidence="1">Uncharacterized protein</fullName>
    </submittedName>
</protein>
<proteinExistence type="predicted"/>
<dbReference type="AlphaFoldDB" id="G0TUQ4"/>
<sequence length="158" mass="17749">MSDTARRTYLRERVGQHYLDVLPSRWRALLHRLAQKTQGLQRHDILQDTSLQTDLRADFELANALLEEEHRLYQEGASLFLCNISSSSLSDCGATAPVSLLQGMLSCIAVKELAMSHWQAAVTSIPPDTMRVYCHVCVAHPFVQLSDVERACAFYSGQ</sequence>
<accession>G0TUQ4</accession>